<name>A0A8S0RJI1_OLEEU</name>
<dbReference type="OrthoDB" id="1873691at2759"/>
<sequence>MAEEILMEKPRIGQCLTLWEEFRSKANDWCSKFHIIGGHVEKVIDRRFRRNYHPAWAVAFILDPLYLIRDTSGKYLPPFKFLTPEQEKDVDKLITRLESRDKAHIALMELMKWRTEGLDPASAQAVQLKQRDPNTGKMRIAIPQSSRLVWETHLTEFQSLGKVAVKIDFPSCNFMWIQMQLVFTEIRECVAHPELSGSQFPNFELLNDSPKLNNDAPMEQHKTMLDSDFLTKIKLIAHHYRYTYRFNPSSWNWNKFGSESRNLGDEA</sequence>
<accession>A0A8S0RJI1</accession>
<gene>
    <name evidence="1" type="ORF">OLEA9_A059161</name>
</gene>
<dbReference type="EMBL" id="CACTIH010003623">
    <property type="protein sequence ID" value="CAA2978955.1"/>
    <property type="molecule type" value="Genomic_DNA"/>
</dbReference>
<dbReference type="Gramene" id="OE9A059161T1">
    <property type="protein sequence ID" value="OE9A059161C1"/>
    <property type="gene ID" value="OE9A059161"/>
</dbReference>
<organism evidence="1 2">
    <name type="scientific">Olea europaea subsp. europaea</name>
    <dbReference type="NCBI Taxonomy" id="158383"/>
    <lineage>
        <taxon>Eukaryota</taxon>
        <taxon>Viridiplantae</taxon>
        <taxon>Streptophyta</taxon>
        <taxon>Embryophyta</taxon>
        <taxon>Tracheophyta</taxon>
        <taxon>Spermatophyta</taxon>
        <taxon>Magnoliopsida</taxon>
        <taxon>eudicotyledons</taxon>
        <taxon>Gunneridae</taxon>
        <taxon>Pentapetalae</taxon>
        <taxon>asterids</taxon>
        <taxon>lamiids</taxon>
        <taxon>Lamiales</taxon>
        <taxon>Oleaceae</taxon>
        <taxon>Oleeae</taxon>
        <taxon>Olea</taxon>
    </lineage>
</organism>
<evidence type="ECO:0000313" key="2">
    <source>
        <dbReference type="Proteomes" id="UP000594638"/>
    </source>
</evidence>
<comment type="caution">
    <text evidence="1">The sequence shown here is derived from an EMBL/GenBank/DDBJ whole genome shotgun (WGS) entry which is preliminary data.</text>
</comment>
<reference evidence="1 2" key="1">
    <citation type="submission" date="2019-12" db="EMBL/GenBank/DDBJ databases">
        <authorList>
            <person name="Alioto T."/>
            <person name="Alioto T."/>
            <person name="Gomez Garrido J."/>
        </authorList>
    </citation>
    <scope>NUCLEOTIDE SEQUENCE [LARGE SCALE GENOMIC DNA]</scope>
</reference>
<protein>
    <submittedName>
        <fullName evidence="1">Uncharacterized protein</fullName>
    </submittedName>
</protein>
<proteinExistence type="predicted"/>
<dbReference type="Proteomes" id="UP000594638">
    <property type="component" value="Unassembled WGS sequence"/>
</dbReference>
<evidence type="ECO:0000313" key="1">
    <source>
        <dbReference type="EMBL" id="CAA2978955.1"/>
    </source>
</evidence>
<dbReference type="AlphaFoldDB" id="A0A8S0RJI1"/>
<keyword evidence="2" id="KW-1185">Reference proteome</keyword>